<dbReference type="EMBL" id="VSSQ01011746">
    <property type="protein sequence ID" value="MPM47613.1"/>
    <property type="molecule type" value="Genomic_DNA"/>
</dbReference>
<sequence>MNEITVDPQEVEVWLSVKGGWHKASGFVVTIKDVKFSFVPYDQMHPKILISELSSGAKFTELNLTFRDYMLSSTKEGALSLFSEYAAKIAKVVDPEKWEQLTKMAAHQKLVHEEKFGKMPEFIPFSIDKWMEEEKWN</sequence>
<comment type="caution">
    <text evidence="1">The sequence shown here is derived from an EMBL/GenBank/DDBJ whole genome shotgun (WGS) entry which is preliminary data.</text>
</comment>
<organism evidence="1">
    <name type="scientific">bioreactor metagenome</name>
    <dbReference type="NCBI Taxonomy" id="1076179"/>
    <lineage>
        <taxon>unclassified sequences</taxon>
        <taxon>metagenomes</taxon>
        <taxon>ecological metagenomes</taxon>
    </lineage>
</organism>
<protein>
    <submittedName>
        <fullName evidence="1">Uncharacterized protein</fullName>
    </submittedName>
</protein>
<evidence type="ECO:0000313" key="1">
    <source>
        <dbReference type="EMBL" id="MPM47613.1"/>
    </source>
</evidence>
<proteinExistence type="predicted"/>
<reference evidence="1" key="1">
    <citation type="submission" date="2019-08" db="EMBL/GenBank/DDBJ databases">
        <authorList>
            <person name="Kucharzyk K."/>
            <person name="Murdoch R.W."/>
            <person name="Higgins S."/>
            <person name="Loffler F."/>
        </authorList>
    </citation>
    <scope>NUCLEOTIDE SEQUENCE</scope>
</reference>
<dbReference type="AlphaFoldDB" id="A0A645A9U8"/>
<gene>
    <name evidence="1" type="ORF">SDC9_94324</name>
</gene>
<name>A0A645A9U8_9ZZZZ</name>
<accession>A0A645A9U8</accession>